<dbReference type="PANTHER" id="PTHR42929">
    <property type="entry name" value="INNER MEMBRANE ABC TRANSPORTER PERMEASE PROTEIN YDCU-RELATED-RELATED"/>
    <property type="match status" value="1"/>
</dbReference>
<comment type="subcellular location">
    <subcellularLocation>
        <location evidence="1 8">Cell membrane</location>
        <topology evidence="1 8">Multi-pass membrane protein</topology>
    </subcellularLocation>
</comment>
<dbReference type="InterPro" id="IPR035906">
    <property type="entry name" value="MetI-like_sf"/>
</dbReference>
<comment type="caution">
    <text evidence="10">The sequence shown here is derived from an EMBL/GenBank/DDBJ whole genome shotgun (WGS) entry which is preliminary data.</text>
</comment>
<keyword evidence="7 8" id="KW-0472">Membrane</keyword>
<dbReference type="Pfam" id="PF00528">
    <property type="entry name" value="BPD_transp_1"/>
    <property type="match status" value="1"/>
</dbReference>
<gene>
    <name evidence="10" type="ORF">PQU98_08180</name>
</gene>
<evidence type="ECO:0000313" key="10">
    <source>
        <dbReference type="EMBL" id="MDC7676104.1"/>
    </source>
</evidence>
<protein>
    <submittedName>
        <fullName evidence="10">ABC transporter permease</fullName>
    </submittedName>
</protein>
<evidence type="ECO:0000256" key="1">
    <source>
        <dbReference type="ARBA" id="ARBA00004651"/>
    </source>
</evidence>
<evidence type="ECO:0000256" key="3">
    <source>
        <dbReference type="ARBA" id="ARBA00022448"/>
    </source>
</evidence>
<name>A0ABT5HKG8_9CAUL</name>
<feature type="transmembrane region" description="Helical" evidence="8">
    <location>
        <begin position="73"/>
        <end position="98"/>
    </location>
</feature>
<evidence type="ECO:0000313" key="11">
    <source>
        <dbReference type="Proteomes" id="UP001218579"/>
    </source>
</evidence>
<comment type="similarity">
    <text evidence="2">Belongs to the binding-protein-dependent transport system permease family. CysTW subfamily.</text>
</comment>
<dbReference type="InterPro" id="IPR000515">
    <property type="entry name" value="MetI-like"/>
</dbReference>
<keyword evidence="5 8" id="KW-0812">Transmembrane</keyword>
<feature type="transmembrane region" description="Helical" evidence="8">
    <location>
        <begin position="271"/>
        <end position="293"/>
    </location>
</feature>
<feature type="transmembrane region" description="Helical" evidence="8">
    <location>
        <begin position="20"/>
        <end position="39"/>
    </location>
</feature>
<evidence type="ECO:0000256" key="8">
    <source>
        <dbReference type="RuleBase" id="RU363032"/>
    </source>
</evidence>
<dbReference type="PANTHER" id="PTHR42929:SF1">
    <property type="entry name" value="INNER MEMBRANE ABC TRANSPORTER PERMEASE PROTEIN YDCU-RELATED"/>
    <property type="match status" value="1"/>
</dbReference>
<dbReference type="PROSITE" id="PS50928">
    <property type="entry name" value="ABC_TM1"/>
    <property type="match status" value="1"/>
</dbReference>
<organism evidence="10 11">
    <name type="scientific">Asticcacaulis machinosus</name>
    <dbReference type="NCBI Taxonomy" id="2984211"/>
    <lineage>
        <taxon>Bacteria</taxon>
        <taxon>Pseudomonadati</taxon>
        <taxon>Pseudomonadota</taxon>
        <taxon>Alphaproteobacteria</taxon>
        <taxon>Caulobacterales</taxon>
        <taxon>Caulobacteraceae</taxon>
        <taxon>Asticcacaulis</taxon>
    </lineage>
</organism>
<feature type="domain" description="ABC transmembrane type-1" evidence="9">
    <location>
        <begin position="69"/>
        <end position="290"/>
    </location>
</feature>
<feature type="transmembrane region" description="Helical" evidence="8">
    <location>
        <begin position="170"/>
        <end position="192"/>
    </location>
</feature>
<keyword evidence="6 8" id="KW-1133">Transmembrane helix</keyword>
<sequence>MEQSWRQAKSIFGLLLSAPLFWLAFFFIVPMGIVWLYSFGENRGLVDIAFTGTWKNYARALEPLYLGIFVKSLYVAALTTFLCLVVGFPVALAITFAADKWKPWLLLLIMLPFWTNLLIRTYALIAVLRTEGYVNQTYEFLWNNAGGLMTLVGLAPLGEFQPLDLLHNNFAVIFGLVYVHLPFMILPLYSTLDRMDRSLLEASLDLGAGHLRTLWSIVVPMSAAGIASGILITFIPALGAYLTPDLLGGPESQMIANVIERQFKRANDWPFGAALSFLLVYLTFIGIAIQGMLDKQNRGRAA</sequence>
<dbReference type="RefSeq" id="WP_272744410.1">
    <property type="nucleotide sequence ID" value="NZ_JAQQKV010000001.1"/>
</dbReference>
<dbReference type="Proteomes" id="UP001218579">
    <property type="component" value="Unassembled WGS sequence"/>
</dbReference>
<evidence type="ECO:0000256" key="2">
    <source>
        <dbReference type="ARBA" id="ARBA00007069"/>
    </source>
</evidence>
<dbReference type="SUPFAM" id="SSF161098">
    <property type="entry name" value="MetI-like"/>
    <property type="match status" value="1"/>
</dbReference>
<keyword evidence="11" id="KW-1185">Reference proteome</keyword>
<reference evidence="10 11" key="1">
    <citation type="submission" date="2023-01" db="EMBL/GenBank/DDBJ databases">
        <title>Novel species of the genus Asticcacaulis isolated from rivers.</title>
        <authorList>
            <person name="Lu H."/>
        </authorList>
    </citation>
    <scope>NUCLEOTIDE SEQUENCE [LARGE SCALE GENOMIC DNA]</scope>
    <source>
        <strain evidence="10 11">LKC15W</strain>
    </source>
</reference>
<dbReference type="CDD" id="cd06261">
    <property type="entry name" value="TM_PBP2"/>
    <property type="match status" value="1"/>
</dbReference>
<evidence type="ECO:0000259" key="9">
    <source>
        <dbReference type="PROSITE" id="PS50928"/>
    </source>
</evidence>
<feature type="transmembrane region" description="Helical" evidence="8">
    <location>
        <begin position="104"/>
        <end position="128"/>
    </location>
</feature>
<dbReference type="EMBL" id="JAQQKV010000001">
    <property type="protein sequence ID" value="MDC7676104.1"/>
    <property type="molecule type" value="Genomic_DNA"/>
</dbReference>
<accession>A0ABT5HKG8</accession>
<proteinExistence type="inferred from homology"/>
<evidence type="ECO:0000256" key="6">
    <source>
        <dbReference type="ARBA" id="ARBA00022989"/>
    </source>
</evidence>
<evidence type="ECO:0000256" key="4">
    <source>
        <dbReference type="ARBA" id="ARBA00022475"/>
    </source>
</evidence>
<keyword evidence="4" id="KW-1003">Cell membrane</keyword>
<dbReference type="Gene3D" id="1.10.3720.10">
    <property type="entry name" value="MetI-like"/>
    <property type="match status" value="1"/>
</dbReference>
<evidence type="ECO:0000256" key="5">
    <source>
        <dbReference type="ARBA" id="ARBA00022692"/>
    </source>
</evidence>
<keyword evidence="3 8" id="KW-0813">Transport</keyword>
<evidence type="ECO:0000256" key="7">
    <source>
        <dbReference type="ARBA" id="ARBA00023136"/>
    </source>
</evidence>
<feature type="transmembrane region" description="Helical" evidence="8">
    <location>
        <begin position="213"/>
        <end position="242"/>
    </location>
</feature>